<organism evidence="1 2">
    <name type="scientific">Opisthorchis viverrini</name>
    <name type="common">Southeast Asian liver fluke</name>
    <dbReference type="NCBI Taxonomy" id="6198"/>
    <lineage>
        <taxon>Eukaryota</taxon>
        <taxon>Metazoa</taxon>
        <taxon>Spiralia</taxon>
        <taxon>Lophotrochozoa</taxon>
        <taxon>Platyhelminthes</taxon>
        <taxon>Trematoda</taxon>
        <taxon>Digenea</taxon>
        <taxon>Opisthorchiida</taxon>
        <taxon>Opisthorchiata</taxon>
        <taxon>Opisthorchiidae</taxon>
        <taxon>Opisthorchis</taxon>
    </lineage>
</organism>
<keyword evidence="2" id="KW-1185">Reference proteome</keyword>
<evidence type="ECO:0000313" key="1">
    <source>
        <dbReference type="EMBL" id="OON19044.1"/>
    </source>
</evidence>
<dbReference type="EMBL" id="KV893632">
    <property type="protein sequence ID" value="OON19044.1"/>
    <property type="molecule type" value="Genomic_DNA"/>
</dbReference>
<accession>A0A1S8WXC5</accession>
<proteinExistence type="predicted"/>
<dbReference type="AlphaFoldDB" id="A0A1S8WXC5"/>
<gene>
    <name evidence="1" type="ORF">X801_05094</name>
</gene>
<evidence type="ECO:0000313" key="2">
    <source>
        <dbReference type="Proteomes" id="UP000243686"/>
    </source>
</evidence>
<dbReference type="Proteomes" id="UP000243686">
    <property type="component" value="Unassembled WGS sequence"/>
</dbReference>
<protein>
    <submittedName>
        <fullName evidence="1">Uncharacterized protein</fullName>
    </submittedName>
</protein>
<sequence length="163" mass="18880">MVVIGMQNNVLVTSHITLVRVQTINTNSVDSFAWSVKIVLDNSSYCRLNIDKSHPVRHSSDTPLSWLRHSSDTPLSWRVVPQNCPFEILDEISIETVDWVYYADPKKVSFAKLSPDQARRRMQSRVTTIYTAIKLLKRVFRLPVFHSQWMELENFGSSRRTIS</sequence>
<reference evidence="1 2" key="1">
    <citation type="submission" date="2015-03" db="EMBL/GenBank/DDBJ databases">
        <title>Draft genome of the nematode, Opisthorchis viverrini.</title>
        <authorList>
            <person name="Mitreva M."/>
        </authorList>
    </citation>
    <scope>NUCLEOTIDE SEQUENCE [LARGE SCALE GENOMIC DNA]</scope>
    <source>
        <strain evidence="1">Khon Kaen</strain>
    </source>
</reference>
<name>A0A1S8WXC5_OPIVI</name>